<dbReference type="EMBL" id="VFFF01000002">
    <property type="protein sequence ID" value="TNY31119.1"/>
    <property type="molecule type" value="Genomic_DNA"/>
</dbReference>
<dbReference type="EC" id="2.7.13.3" evidence="2"/>
<dbReference type="InterPro" id="IPR035965">
    <property type="entry name" value="PAS-like_dom_sf"/>
</dbReference>
<dbReference type="CDD" id="cd00130">
    <property type="entry name" value="PAS"/>
    <property type="match status" value="2"/>
</dbReference>
<evidence type="ECO:0000256" key="3">
    <source>
        <dbReference type="ARBA" id="ARBA00022553"/>
    </source>
</evidence>
<evidence type="ECO:0000259" key="9">
    <source>
        <dbReference type="PROSITE" id="PS50109"/>
    </source>
</evidence>
<dbReference type="PANTHER" id="PTHR43047">
    <property type="entry name" value="TWO-COMPONENT HISTIDINE PROTEIN KINASE"/>
    <property type="match status" value="1"/>
</dbReference>
<dbReference type="InterPro" id="IPR003661">
    <property type="entry name" value="HisK_dim/P_dom"/>
</dbReference>
<dbReference type="Gene3D" id="3.30.565.10">
    <property type="entry name" value="Histidine kinase-like ATPase, C-terminal domain"/>
    <property type="match status" value="1"/>
</dbReference>
<keyword evidence="7 8" id="KW-0472">Membrane</keyword>
<dbReference type="InterPro" id="IPR005467">
    <property type="entry name" value="His_kinase_dom"/>
</dbReference>
<dbReference type="Gene3D" id="3.30.450.20">
    <property type="entry name" value="PAS domain"/>
    <property type="match status" value="3"/>
</dbReference>
<dbReference type="PROSITE" id="PS50109">
    <property type="entry name" value="HIS_KIN"/>
    <property type="match status" value="1"/>
</dbReference>
<keyword evidence="13" id="KW-1185">Reference proteome</keyword>
<dbReference type="InterPro" id="IPR011006">
    <property type="entry name" value="CheY-like_superfamily"/>
</dbReference>
<dbReference type="PANTHER" id="PTHR43047:SF64">
    <property type="entry name" value="HISTIDINE KINASE CONTAINING CHEY-HOMOLOGOUS RECEIVER DOMAIN AND PAS DOMAIN-RELATED"/>
    <property type="match status" value="1"/>
</dbReference>
<comment type="caution">
    <text evidence="12">The sequence shown here is derived from an EMBL/GenBank/DDBJ whole genome shotgun (WGS) entry which is preliminary data.</text>
</comment>
<feature type="domain" description="PAC" evidence="11">
    <location>
        <begin position="482"/>
        <end position="535"/>
    </location>
</feature>
<proteinExistence type="predicted"/>
<name>A0A5C5GBZ7_9RHOB</name>
<dbReference type="Gene3D" id="3.40.50.2300">
    <property type="match status" value="1"/>
</dbReference>
<dbReference type="AlphaFoldDB" id="A0A5C5GBZ7"/>
<dbReference type="CDD" id="cd16922">
    <property type="entry name" value="HATPase_EvgS-ArcB-TorS-like"/>
    <property type="match status" value="1"/>
</dbReference>
<dbReference type="SUPFAM" id="SSF55785">
    <property type="entry name" value="PYP-like sensor domain (PAS domain)"/>
    <property type="match status" value="3"/>
</dbReference>
<feature type="domain" description="PAS" evidence="10">
    <location>
        <begin position="292"/>
        <end position="336"/>
    </location>
</feature>
<evidence type="ECO:0000313" key="13">
    <source>
        <dbReference type="Proteomes" id="UP000314011"/>
    </source>
</evidence>
<evidence type="ECO:0000259" key="10">
    <source>
        <dbReference type="PROSITE" id="PS50112"/>
    </source>
</evidence>
<dbReference type="SMART" id="SM00091">
    <property type="entry name" value="PAS"/>
    <property type="match status" value="3"/>
</dbReference>
<dbReference type="OrthoDB" id="7179697at2"/>
<dbReference type="Pfam" id="PF02518">
    <property type="entry name" value="HATPase_c"/>
    <property type="match status" value="1"/>
</dbReference>
<dbReference type="NCBIfam" id="TIGR00229">
    <property type="entry name" value="sensory_box"/>
    <property type="match status" value="2"/>
</dbReference>
<dbReference type="SMART" id="SM00086">
    <property type="entry name" value="PAC"/>
    <property type="match status" value="2"/>
</dbReference>
<dbReference type="PROSITE" id="PS50113">
    <property type="entry name" value="PAC"/>
    <property type="match status" value="2"/>
</dbReference>
<keyword evidence="5" id="KW-0418">Kinase</keyword>
<dbReference type="InterPro" id="IPR001610">
    <property type="entry name" value="PAC"/>
</dbReference>
<dbReference type="PRINTS" id="PR00344">
    <property type="entry name" value="BCTRLSENSOR"/>
</dbReference>
<evidence type="ECO:0000313" key="12">
    <source>
        <dbReference type="EMBL" id="TNY31119.1"/>
    </source>
</evidence>
<evidence type="ECO:0000256" key="8">
    <source>
        <dbReference type="SAM" id="Phobius"/>
    </source>
</evidence>
<accession>A0A5C5GBZ7</accession>
<evidence type="ECO:0000256" key="6">
    <source>
        <dbReference type="ARBA" id="ARBA00023012"/>
    </source>
</evidence>
<organism evidence="12 13">
    <name type="scientific">Pelagovum pacificum</name>
    <dbReference type="NCBI Taxonomy" id="2588711"/>
    <lineage>
        <taxon>Bacteria</taxon>
        <taxon>Pseudomonadati</taxon>
        <taxon>Pseudomonadota</taxon>
        <taxon>Alphaproteobacteria</taxon>
        <taxon>Rhodobacterales</taxon>
        <taxon>Paracoccaceae</taxon>
        <taxon>Pelagovum</taxon>
    </lineage>
</organism>
<dbReference type="Gene3D" id="1.10.287.130">
    <property type="match status" value="1"/>
</dbReference>
<evidence type="ECO:0000256" key="2">
    <source>
        <dbReference type="ARBA" id="ARBA00012438"/>
    </source>
</evidence>
<comment type="catalytic activity">
    <reaction evidence="1">
        <text>ATP + protein L-histidine = ADP + protein N-phospho-L-histidine.</text>
        <dbReference type="EC" id="2.7.13.3"/>
    </reaction>
</comment>
<evidence type="ECO:0000259" key="11">
    <source>
        <dbReference type="PROSITE" id="PS50113"/>
    </source>
</evidence>
<dbReference type="Pfam" id="PF08447">
    <property type="entry name" value="PAS_3"/>
    <property type="match status" value="1"/>
</dbReference>
<sequence length="1040" mass="114594">MNNVASFARAVLIALLGAVTIATYMMSSEAARDRLVTSFDQSTDRGLATLESRLAQHERALFVTRMFLDSSDDVTDADWSSFAGSLELAGQLPSITALAYVEESGDGLSITRLAMESGSDGFAEALIGSPEFRQAAEASAEENAVRLTPPIDGAIAMVLARAPADSATDPGWIMARVDLDALFASIGEHPYYALNIVDRASGRPLIEADGLPVSEPLVTRSMTVPVSGRDWRMHWVSTDAFEADHRDNSAWIVLAACLCVCGLIGTLLVVVARHEMAIRKTVELRTRELTAREDLNRSIIDNEISAMLIIDDDEVVIGGNDAAAQLFGFERDELDGIPLRRLIPSLASTERLSASMVEGRSRSGDTLFLDLQINYWRTSGDVPRATVLIRDVSEQTRTSRKLTENELRSNRALHEGEIGVFDINLTTGRSIASDSWFALMDVHPDEVKVNPQAFFHARIHPEDRHIVETADKDCIESRTERSISEYRIRASDGSWRWMRSVASVVERDANGKALRLLGVQSDITSLREAQSALRQSEERFRIFLSHAPVGMAVFNRDGYFVGLNEAMVKLTGYSETELLSMRFRDLMEDCEVASILDAIAKQQLSRTQGYQGEHRILGKSGEARWGLVNISWTFDVDRTSDVYIVQIQDISERHEIERLKSQFVATVSHELRTPLTSVKGALDLITGSMSDKLPKSSLRLLDIATINTNRLINLVNDILDLEKISAGRIDFHFEPESANLLVESAVSQTRTFAIQHDVHLNWRAQPDDYEVLADAGRLNQVLVNLISNACKFSKPGGKVELSFAPSGDMIKFIVRDEGVGIPAAKSHLIFRPFQQIDGSDTRERGGSGLGLNICRELLERMGGSIDFASKEGQGTTFWFCVPKAPPQAAGLPESLQISEGSLEELAPVRLSLSEPNSDEPAEGSQRMRILHVDADDRFTRMVSQWFDGGADVTAAHSLDVALEEIRNASFDVVLIDHNMVESTPSPIVEELGSRQPAAKIVPLNCQGGDLFCTGPSPYTDGTEDISRSLDRMRTQLRSVS</sequence>
<dbReference type="SUPFAM" id="SSF55874">
    <property type="entry name" value="ATPase domain of HSP90 chaperone/DNA topoisomerase II/histidine kinase"/>
    <property type="match status" value="1"/>
</dbReference>
<evidence type="ECO:0000256" key="5">
    <source>
        <dbReference type="ARBA" id="ARBA00022777"/>
    </source>
</evidence>
<keyword evidence="8" id="KW-1133">Transmembrane helix</keyword>
<dbReference type="SMART" id="SM00387">
    <property type="entry name" value="HATPase_c"/>
    <property type="match status" value="1"/>
</dbReference>
<dbReference type="InterPro" id="IPR000700">
    <property type="entry name" value="PAS-assoc_C"/>
</dbReference>
<evidence type="ECO:0000256" key="1">
    <source>
        <dbReference type="ARBA" id="ARBA00000085"/>
    </source>
</evidence>
<dbReference type="InterPro" id="IPR004358">
    <property type="entry name" value="Sig_transdc_His_kin-like_C"/>
</dbReference>
<keyword evidence="8" id="KW-0812">Transmembrane</keyword>
<dbReference type="SUPFAM" id="SSF47384">
    <property type="entry name" value="Homodimeric domain of signal transducing histidine kinase"/>
    <property type="match status" value="1"/>
</dbReference>
<keyword evidence="4" id="KW-0808">Transferase</keyword>
<dbReference type="Proteomes" id="UP000314011">
    <property type="component" value="Unassembled WGS sequence"/>
</dbReference>
<dbReference type="GO" id="GO:0000155">
    <property type="term" value="F:phosphorelay sensor kinase activity"/>
    <property type="evidence" value="ECO:0007669"/>
    <property type="project" value="InterPro"/>
</dbReference>
<dbReference type="FunFam" id="3.30.565.10:FF:000006">
    <property type="entry name" value="Sensor histidine kinase WalK"/>
    <property type="match status" value="1"/>
</dbReference>
<dbReference type="CDD" id="cd00082">
    <property type="entry name" value="HisKA"/>
    <property type="match status" value="1"/>
</dbReference>
<feature type="domain" description="PAC" evidence="11">
    <location>
        <begin position="610"/>
        <end position="662"/>
    </location>
</feature>
<keyword evidence="6" id="KW-0902">Two-component regulatory system</keyword>
<feature type="domain" description="PAS" evidence="10">
    <location>
        <begin position="536"/>
        <end position="607"/>
    </location>
</feature>
<evidence type="ECO:0000256" key="4">
    <source>
        <dbReference type="ARBA" id="ARBA00022679"/>
    </source>
</evidence>
<dbReference type="GO" id="GO:0006355">
    <property type="term" value="P:regulation of DNA-templated transcription"/>
    <property type="evidence" value="ECO:0007669"/>
    <property type="project" value="InterPro"/>
</dbReference>
<gene>
    <name evidence="12" type="ORF">FHY64_13875</name>
</gene>
<reference evidence="12 13" key="1">
    <citation type="submission" date="2019-06" db="EMBL/GenBank/DDBJ databases">
        <title>Genome of new Rhodobacteraceae sp. SM1903.</title>
        <authorList>
            <person name="Ren X."/>
        </authorList>
    </citation>
    <scope>NUCLEOTIDE SEQUENCE [LARGE SCALE GENOMIC DNA]</scope>
    <source>
        <strain evidence="12 13">SM1903</strain>
    </source>
</reference>
<dbReference type="InterPro" id="IPR036890">
    <property type="entry name" value="HATPase_C_sf"/>
</dbReference>
<dbReference type="Pfam" id="PF00989">
    <property type="entry name" value="PAS"/>
    <property type="match status" value="2"/>
</dbReference>
<dbReference type="SUPFAM" id="SSF52172">
    <property type="entry name" value="CheY-like"/>
    <property type="match status" value="1"/>
</dbReference>
<dbReference type="InterPro" id="IPR036097">
    <property type="entry name" value="HisK_dim/P_sf"/>
</dbReference>
<feature type="domain" description="Histidine kinase" evidence="9">
    <location>
        <begin position="666"/>
        <end position="885"/>
    </location>
</feature>
<dbReference type="InterPro" id="IPR013655">
    <property type="entry name" value="PAS_fold_3"/>
</dbReference>
<keyword evidence="3" id="KW-0597">Phosphoprotein</keyword>
<dbReference type="Pfam" id="PF00512">
    <property type="entry name" value="HisKA"/>
    <property type="match status" value="1"/>
</dbReference>
<feature type="transmembrane region" description="Helical" evidence="8">
    <location>
        <begin position="250"/>
        <end position="271"/>
    </location>
</feature>
<protein>
    <recommendedName>
        <fullName evidence="2">histidine kinase</fullName>
        <ecNumber evidence="2">2.7.13.3</ecNumber>
    </recommendedName>
</protein>
<dbReference type="FunFam" id="1.10.287.130:FF:000001">
    <property type="entry name" value="Two-component sensor histidine kinase"/>
    <property type="match status" value="1"/>
</dbReference>
<evidence type="ECO:0000256" key="7">
    <source>
        <dbReference type="ARBA" id="ARBA00023136"/>
    </source>
</evidence>
<dbReference type="SMART" id="SM00388">
    <property type="entry name" value="HisKA"/>
    <property type="match status" value="1"/>
</dbReference>
<dbReference type="InterPro" id="IPR003594">
    <property type="entry name" value="HATPase_dom"/>
</dbReference>
<dbReference type="InterPro" id="IPR000014">
    <property type="entry name" value="PAS"/>
</dbReference>
<dbReference type="PROSITE" id="PS50112">
    <property type="entry name" value="PAS"/>
    <property type="match status" value="2"/>
</dbReference>
<dbReference type="InterPro" id="IPR013767">
    <property type="entry name" value="PAS_fold"/>
</dbReference>